<keyword evidence="6 8" id="KW-0472">Membrane</keyword>
<feature type="topological domain" description="Lumenal" evidence="8">
    <location>
        <begin position="26"/>
        <end position="41"/>
    </location>
</feature>
<evidence type="ECO:0000256" key="8">
    <source>
        <dbReference type="HAMAP-Rule" id="MF_00717"/>
    </source>
</evidence>
<evidence type="ECO:0000256" key="2">
    <source>
        <dbReference type="ARBA" id="ARBA00022531"/>
    </source>
</evidence>
<keyword evidence="5 8" id="KW-0793">Thylakoid</keyword>
<dbReference type="NCBIfam" id="NF009711">
    <property type="entry name" value="PRK13240.1"/>
    <property type="match status" value="1"/>
</dbReference>
<gene>
    <name evidence="8" type="primary">psbY</name>
    <name evidence="9" type="ORF">CP500_022020</name>
</gene>
<keyword evidence="3 8" id="KW-0812">Transmembrane</keyword>
<evidence type="ECO:0000256" key="1">
    <source>
        <dbReference type="ARBA" id="ARBA00004370"/>
    </source>
</evidence>
<keyword evidence="2 8" id="KW-0602">Photosynthesis</keyword>
<dbReference type="GO" id="GO:0009523">
    <property type="term" value="C:photosystem II"/>
    <property type="evidence" value="ECO:0007669"/>
    <property type="project" value="UniProtKB-KW"/>
</dbReference>
<dbReference type="OrthoDB" id="561045at2"/>
<dbReference type="GO" id="GO:0031676">
    <property type="term" value="C:plasma membrane-derived thylakoid membrane"/>
    <property type="evidence" value="ECO:0007669"/>
    <property type="project" value="UniProtKB-SubCell"/>
</dbReference>
<reference evidence="9" key="1">
    <citation type="submission" date="2017-10" db="EMBL/GenBank/DDBJ databases">
        <title>Draft genome sequence of the planktic cyanobacteria Tychonema bourrellyi isolated from alpine lentic freshwater.</title>
        <authorList>
            <person name="Tett A."/>
            <person name="Armanini F."/>
            <person name="Asnicar F."/>
            <person name="Boscaini A."/>
            <person name="Pasolli E."/>
            <person name="Zolfo M."/>
            <person name="Donati C."/>
            <person name="Salmaso N."/>
            <person name="Segata N."/>
        </authorList>
    </citation>
    <scope>NUCLEOTIDE SEQUENCE</scope>
    <source>
        <strain evidence="9">FEM_GT703</strain>
    </source>
</reference>
<dbReference type="RefSeq" id="WP_096830414.1">
    <property type="nucleotide sequence ID" value="NZ_NXIB02000212.1"/>
</dbReference>
<evidence type="ECO:0000256" key="5">
    <source>
        <dbReference type="ARBA" id="ARBA00023078"/>
    </source>
</evidence>
<sequence length="41" mass="4469">MDFDFRILIVLLPVLLAGGWALFNVGAAALTQVQKLLNKQA</sequence>
<comment type="function">
    <text evidence="8">Loosely associated component of the core of photosystem II (PSII). PSII is a light-driven water plastoquinone oxidoreductase, using light energy to abstract electrons from H(2)O, generating a proton gradient subsequently used for ATP formation.</text>
</comment>
<dbReference type="GO" id="GO:0030145">
    <property type="term" value="F:manganese ion binding"/>
    <property type="evidence" value="ECO:0007669"/>
    <property type="project" value="InterPro"/>
</dbReference>
<keyword evidence="7 8" id="KW-0604">Photosystem II</keyword>
<evidence type="ECO:0000256" key="7">
    <source>
        <dbReference type="ARBA" id="ARBA00023276"/>
    </source>
</evidence>
<protein>
    <recommendedName>
        <fullName evidence="8">Photosystem II reaction center protein Y</fullName>
    </recommendedName>
</protein>
<dbReference type="Proteomes" id="UP000226442">
    <property type="component" value="Unassembled WGS sequence"/>
</dbReference>
<name>A0A2G4EUV8_9CYAN</name>
<keyword evidence="4 8" id="KW-1133">Transmembrane helix</keyword>
<feature type="topological domain" description="Lumenal" evidence="8">
    <location>
        <begin position="1"/>
        <end position="6"/>
    </location>
</feature>
<dbReference type="GO" id="GO:0015979">
    <property type="term" value="P:photosynthesis"/>
    <property type="evidence" value="ECO:0007669"/>
    <property type="project" value="UniProtKB-UniRule"/>
</dbReference>
<evidence type="ECO:0000313" key="9">
    <source>
        <dbReference type="EMBL" id="PHX53332.1"/>
    </source>
</evidence>
<evidence type="ECO:0000256" key="3">
    <source>
        <dbReference type="ARBA" id="ARBA00022692"/>
    </source>
</evidence>
<accession>A0A2G4EUV8</accession>
<dbReference type="InterPro" id="IPR009388">
    <property type="entry name" value="PSII_PsbY"/>
</dbReference>
<comment type="similarity">
    <text evidence="8">Belongs to the PsbY family.</text>
</comment>
<dbReference type="HAMAP" id="MF_00717">
    <property type="entry name" value="PSII_PsbY"/>
    <property type="match status" value="1"/>
</dbReference>
<evidence type="ECO:0000256" key="4">
    <source>
        <dbReference type="ARBA" id="ARBA00022989"/>
    </source>
</evidence>
<dbReference type="AlphaFoldDB" id="A0A2G4EUV8"/>
<keyword evidence="10" id="KW-1185">Reference proteome</keyword>
<proteinExistence type="inferred from homology"/>
<dbReference type="EMBL" id="NXIB02000212">
    <property type="protein sequence ID" value="PHX53332.1"/>
    <property type="molecule type" value="Genomic_DNA"/>
</dbReference>
<evidence type="ECO:0000313" key="10">
    <source>
        <dbReference type="Proteomes" id="UP000226442"/>
    </source>
</evidence>
<evidence type="ECO:0000256" key="6">
    <source>
        <dbReference type="ARBA" id="ARBA00023136"/>
    </source>
</evidence>
<dbReference type="Pfam" id="PF06298">
    <property type="entry name" value="PsbY"/>
    <property type="match status" value="1"/>
</dbReference>
<comment type="subunit">
    <text evidence="8">PSII is composed of 1 copy each of membrane proteins PsbA, PsbB, PsbC, PsbD, PsbE, PsbF, PsbH, PsbI, PsbJ, PsbK, PsbL, PsbM, PsbT, PsbX, PsbY, PsbZ, Psb30/Ycf12, peripheral proteins PsbO, CyanoQ (PsbQ), PsbU, PsbV and a large number of cofactors. It forms dimeric complexes.</text>
</comment>
<organism evidence="9 10">
    <name type="scientific">Tychonema bourrellyi FEM_GT703</name>
    <dbReference type="NCBI Taxonomy" id="2040638"/>
    <lineage>
        <taxon>Bacteria</taxon>
        <taxon>Bacillati</taxon>
        <taxon>Cyanobacteriota</taxon>
        <taxon>Cyanophyceae</taxon>
        <taxon>Oscillatoriophycideae</taxon>
        <taxon>Oscillatoriales</taxon>
        <taxon>Microcoleaceae</taxon>
        <taxon>Tychonema</taxon>
    </lineage>
</organism>
<comment type="subcellular location">
    <subcellularLocation>
        <location evidence="8">Cellular thylakoid membrane</location>
        <topology evidence="8">Single-pass membrane protein</topology>
    </subcellularLocation>
    <subcellularLocation>
        <location evidence="1">Membrane</location>
    </subcellularLocation>
</comment>
<comment type="caution">
    <text evidence="9">The sequence shown here is derived from an EMBL/GenBank/DDBJ whole genome shotgun (WGS) entry which is preliminary data.</text>
</comment>